<feature type="transmembrane region" description="Helical" evidence="1">
    <location>
        <begin position="66"/>
        <end position="87"/>
    </location>
</feature>
<sequence length="115" mass="13103">MSVSKDTYPTLKSNKAKQAGWWGIPLSASLGAICIPFVYYSVAGPLFYLYHRFCETNYVAGMTENLLVIGYGIVYIFSHEIWLLVLVSTYNEHVDILTMCKFVLQQLNRPRSVEV</sequence>
<keyword evidence="1" id="KW-0472">Membrane</keyword>
<evidence type="ECO:0000256" key="1">
    <source>
        <dbReference type="SAM" id="Phobius"/>
    </source>
</evidence>
<comment type="caution">
    <text evidence="2">The sequence shown here is derived from an EMBL/GenBank/DDBJ whole genome shotgun (WGS) entry which is preliminary data.</text>
</comment>
<evidence type="ECO:0000313" key="3">
    <source>
        <dbReference type="Proteomes" id="UP001476247"/>
    </source>
</evidence>
<proteinExistence type="predicted"/>
<dbReference type="EMBL" id="BAABUJ010000037">
    <property type="protein sequence ID" value="GAA5804737.1"/>
    <property type="molecule type" value="Genomic_DNA"/>
</dbReference>
<evidence type="ECO:0000313" key="2">
    <source>
        <dbReference type="EMBL" id="GAA5804737.1"/>
    </source>
</evidence>
<keyword evidence="1" id="KW-1133">Transmembrane helix</keyword>
<keyword evidence="3" id="KW-1185">Reference proteome</keyword>
<organism evidence="2 3">
    <name type="scientific">Helicostylum pulchrum</name>
    <dbReference type="NCBI Taxonomy" id="562976"/>
    <lineage>
        <taxon>Eukaryota</taxon>
        <taxon>Fungi</taxon>
        <taxon>Fungi incertae sedis</taxon>
        <taxon>Mucoromycota</taxon>
        <taxon>Mucoromycotina</taxon>
        <taxon>Mucoromycetes</taxon>
        <taxon>Mucorales</taxon>
        <taxon>Mucorineae</taxon>
        <taxon>Mucoraceae</taxon>
        <taxon>Helicostylum</taxon>
    </lineage>
</organism>
<feature type="transmembrane region" description="Helical" evidence="1">
    <location>
        <begin position="21"/>
        <end position="42"/>
    </location>
</feature>
<protein>
    <submittedName>
        <fullName evidence="2">Uncharacterized protein</fullName>
    </submittedName>
</protein>
<reference evidence="2 3" key="1">
    <citation type="submission" date="2024-04" db="EMBL/GenBank/DDBJ databases">
        <title>genome sequences of Mucor flavus KT1a and Helicostylum pulchrum KT1b strains isolation_sourced from the surface of a dry-aged beef.</title>
        <authorList>
            <person name="Toyotome T."/>
            <person name="Hosono M."/>
            <person name="Torimaru M."/>
            <person name="Fukuda K."/>
            <person name="Mikami N."/>
        </authorList>
    </citation>
    <scope>NUCLEOTIDE SEQUENCE [LARGE SCALE GENOMIC DNA]</scope>
    <source>
        <strain evidence="2 3">KT1b</strain>
    </source>
</reference>
<gene>
    <name evidence="2" type="ORF">HPULCUR_010241</name>
</gene>
<keyword evidence="1" id="KW-0812">Transmembrane</keyword>
<dbReference type="Proteomes" id="UP001476247">
    <property type="component" value="Unassembled WGS sequence"/>
</dbReference>
<name>A0ABP9YCP7_9FUNG</name>
<accession>A0ABP9YCP7</accession>